<feature type="domain" description="Methyltransferase FkbM" evidence="1">
    <location>
        <begin position="44"/>
        <end position="109"/>
    </location>
</feature>
<gene>
    <name evidence="2" type="ORF">GALL_204460</name>
</gene>
<organism evidence="2">
    <name type="scientific">mine drainage metagenome</name>
    <dbReference type="NCBI Taxonomy" id="410659"/>
    <lineage>
        <taxon>unclassified sequences</taxon>
        <taxon>metagenomes</taxon>
        <taxon>ecological metagenomes</taxon>
    </lineage>
</organism>
<protein>
    <recommendedName>
        <fullName evidence="1">Methyltransferase FkbM domain-containing protein</fullName>
    </recommendedName>
</protein>
<evidence type="ECO:0000313" key="2">
    <source>
        <dbReference type="EMBL" id="OIQ97562.1"/>
    </source>
</evidence>
<dbReference type="InterPro" id="IPR029063">
    <property type="entry name" value="SAM-dependent_MTases_sf"/>
</dbReference>
<accession>A0A1J5RPP0</accession>
<dbReference type="SUPFAM" id="SSF53335">
    <property type="entry name" value="S-adenosyl-L-methionine-dependent methyltransferases"/>
    <property type="match status" value="1"/>
</dbReference>
<evidence type="ECO:0000259" key="1">
    <source>
        <dbReference type="Pfam" id="PF05050"/>
    </source>
</evidence>
<proteinExistence type="predicted"/>
<dbReference type="Pfam" id="PF05050">
    <property type="entry name" value="Methyltransf_21"/>
    <property type="match status" value="1"/>
</dbReference>
<dbReference type="Gene3D" id="3.40.50.150">
    <property type="entry name" value="Vaccinia Virus protein VP39"/>
    <property type="match status" value="1"/>
</dbReference>
<name>A0A1J5RPP0_9ZZZZ</name>
<sequence>MAYSNLMSTALSLNSDIPDPQAHVKLGQQFLQGSEVLFEYGALARRLNDLLRESDAPKVIDFLSLDVEGAELEVLRGVDFKEYRFKFILVECRDFERMDKYLSQQGYRFLKNLSAHDYLFTSELQQEGRV</sequence>
<comment type="caution">
    <text evidence="2">The sequence shown here is derived from an EMBL/GenBank/DDBJ whole genome shotgun (WGS) entry which is preliminary data.</text>
</comment>
<dbReference type="InterPro" id="IPR006342">
    <property type="entry name" value="FkbM_mtfrase"/>
</dbReference>
<reference evidence="2" key="1">
    <citation type="submission" date="2016-10" db="EMBL/GenBank/DDBJ databases">
        <title>Sequence of Gallionella enrichment culture.</title>
        <authorList>
            <person name="Poehlein A."/>
            <person name="Muehling M."/>
            <person name="Daniel R."/>
        </authorList>
    </citation>
    <scope>NUCLEOTIDE SEQUENCE</scope>
</reference>
<dbReference type="AlphaFoldDB" id="A0A1J5RPP0"/>
<dbReference type="EMBL" id="MLJW01000131">
    <property type="protein sequence ID" value="OIQ97562.1"/>
    <property type="molecule type" value="Genomic_DNA"/>
</dbReference>